<protein>
    <submittedName>
        <fullName evidence="2">Actin, alpha skeletal muscle</fullName>
    </submittedName>
</protein>
<name>A0A4D9EM61_9SAUR</name>
<organism evidence="2 3">
    <name type="scientific">Platysternon megacephalum</name>
    <name type="common">big-headed turtle</name>
    <dbReference type="NCBI Taxonomy" id="55544"/>
    <lineage>
        <taxon>Eukaryota</taxon>
        <taxon>Metazoa</taxon>
        <taxon>Chordata</taxon>
        <taxon>Craniata</taxon>
        <taxon>Vertebrata</taxon>
        <taxon>Euteleostomi</taxon>
        <taxon>Archelosauria</taxon>
        <taxon>Testudinata</taxon>
        <taxon>Testudines</taxon>
        <taxon>Cryptodira</taxon>
        <taxon>Durocryptodira</taxon>
        <taxon>Testudinoidea</taxon>
        <taxon>Platysternidae</taxon>
        <taxon>Platysternon</taxon>
    </lineage>
</organism>
<sequence length="181" mass="19944">MRPLSAEGVFHHISPGEETLYFILQQARNSIDGSKGNPALPKQGKTLENWMRSRSLYNLVILLDMEVLEYSLPTSLKLDIKSAPVCIDEGYRISVWRTTADQEDGGNLTVVHAQEKMLVVMKKNWEQPIKGPIPCRPTCSSNTTTTNNNPSNSTWSQSPQTLSCVTSVLASTLGPSTPPQS</sequence>
<dbReference type="AlphaFoldDB" id="A0A4D9EM61"/>
<reference evidence="2 3" key="1">
    <citation type="submission" date="2019-04" db="EMBL/GenBank/DDBJ databases">
        <title>Draft genome of the big-headed turtle Platysternon megacephalum.</title>
        <authorList>
            <person name="Gong S."/>
        </authorList>
    </citation>
    <scope>NUCLEOTIDE SEQUENCE [LARGE SCALE GENOMIC DNA]</scope>
    <source>
        <strain evidence="2">DO16091913</strain>
        <tissue evidence="2">Muscle</tissue>
    </source>
</reference>
<comment type="caution">
    <text evidence="2">The sequence shown here is derived from an EMBL/GenBank/DDBJ whole genome shotgun (WGS) entry which is preliminary data.</text>
</comment>
<dbReference type="EMBL" id="QXTE01000056">
    <property type="protein sequence ID" value="TFK09203.1"/>
    <property type="molecule type" value="Genomic_DNA"/>
</dbReference>
<dbReference type="Proteomes" id="UP000297703">
    <property type="component" value="Unassembled WGS sequence"/>
</dbReference>
<proteinExistence type="predicted"/>
<evidence type="ECO:0000313" key="3">
    <source>
        <dbReference type="Proteomes" id="UP000297703"/>
    </source>
</evidence>
<feature type="region of interest" description="Disordered" evidence="1">
    <location>
        <begin position="133"/>
        <end position="159"/>
    </location>
</feature>
<reference evidence="2 3" key="2">
    <citation type="submission" date="2019-04" db="EMBL/GenBank/DDBJ databases">
        <title>The genome sequence of big-headed turtle.</title>
        <authorList>
            <person name="Gong S."/>
        </authorList>
    </citation>
    <scope>NUCLEOTIDE SEQUENCE [LARGE SCALE GENOMIC DNA]</scope>
    <source>
        <strain evidence="2">DO16091913</strain>
        <tissue evidence="2">Muscle</tissue>
    </source>
</reference>
<gene>
    <name evidence="2" type="ORF">DR999_PMT07799</name>
</gene>
<keyword evidence="3" id="KW-1185">Reference proteome</keyword>
<evidence type="ECO:0000256" key="1">
    <source>
        <dbReference type="SAM" id="MobiDB-lite"/>
    </source>
</evidence>
<accession>A0A4D9EM61</accession>
<feature type="compositionally biased region" description="Low complexity" evidence="1">
    <location>
        <begin position="140"/>
        <end position="159"/>
    </location>
</feature>
<evidence type="ECO:0000313" key="2">
    <source>
        <dbReference type="EMBL" id="TFK09203.1"/>
    </source>
</evidence>